<evidence type="ECO:0000256" key="7">
    <source>
        <dbReference type="ARBA" id="ARBA00023002"/>
    </source>
</evidence>
<evidence type="ECO:0000256" key="3">
    <source>
        <dbReference type="ARBA" id="ARBA00007851"/>
    </source>
</evidence>
<dbReference type="Gene3D" id="2.60.120.620">
    <property type="entry name" value="q2cbj1_9rhob like domain"/>
    <property type="match status" value="1"/>
</dbReference>
<dbReference type="KEGG" id="goq:ACH46_01240"/>
<evidence type="ECO:0000256" key="11">
    <source>
        <dbReference type="SAM" id="MobiDB-lite"/>
    </source>
</evidence>
<evidence type="ECO:0000256" key="10">
    <source>
        <dbReference type="NCBIfam" id="TIGR02408"/>
    </source>
</evidence>
<evidence type="ECO:0000313" key="13">
    <source>
        <dbReference type="Proteomes" id="UP000063789"/>
    </source>
</evidence>
<reference evidence="13" key="1">
    <citation type="submission" date="2015-06" db="EMBL/GenBank/DDBJ databases">
        <title>Complete genome sequence and metabolic analysis of phthalate degradation pathway in Gordonia sp. QH-11.</title>
        <authorList>
            <person name="Jin D."/>
            <person name="Kong X."/>
            <person name="Bai Z."/>
        </authorList>
    </citation>
    <scope>NUCLEOTIDE SEQUENCE [LARGE SCALE GENOMIC DNA]</scope>
    <source>
        <strain evidence="13">QH-11</strain>
    </source>
</reference>
<dbReference type="Proteomes" id="UP000063789">
    <property type="component" value="Chromosome"/>
</dbReference>
<dbReference type="EC" id="1.14.11.55" evidence="10"/>
<dbReference type="AlphaFoldDB" id="A0A0N9ND14"/>
<proteinExistence type="inferred from homology"/>
<dbReference type="STRING" id="1136941.ACH46_01240"/>
<reference evidence="12 13" key="2">
    <citation type="journal article" date="2017" name="Int. J. Syst. Evol. Microbiol.">
        <title>Gordonia phthalatica sp. nov., a di-n-butyl phthalate-degrading bacterium isolated from activated sludge.</title>
        <authorList>
            <person name="Jin D."/>
            <person name="Kong X."/>
            <person name="Jia M."/>
            <person name="Yu X."/>
            <person name="Wang X."/>
            <person name="Zhuang X."/>
            <person name="Deng Y."/>
            <person name="Bai Z."/>
        </authorList>
    </citation>
    <scope>NUCLEOTIDE SEQUENCE [LARGE SCALE GENOMIC DNA]</scope>
    <source>
        <strain evidence="12 13">QH-11</strain>
    </source>
</reference>
<keyword evidence="8" id="KW-0408">Iron</keyword>
<keyword evidence="7" id="KW-0560">Oxidoreductase</keyword>
<evidence type="ECO:0000256" key="6">
    <source>
        <dbReference type="ARBA" id="ARBA00022964"/>
    </source>
</evidence>
<sequence>MTTPSSTYEAVHDRYPSRLEPDFTDSADTLPRPDPTVWGARPGPFRRHELNSYDRTGFHIEQGLLTPTQVQRCWSEFDRMAADPTLADSDLLIRERGSGAIRSIFRVHRVSPVFDALARTPRILDRARQILGSEVYVHQSRINAMPGMAGSGFYWHSDFETWHAEDGLPAPRTVSLSIALTDNFAFNGGLMLMPGAHRTFVPCIGSTPDGNFRESLQQQRVGVPSERVITELGYEFGIDQFTGAAGAGLFFDANSMHASGNNISPYPRANLFLVFNSVENAPRQPYGGTAPRPAHLAERDVTPLEPLADSPFA</sequence>
<evidence type="ECO:0000256" key="1">
    <source>
        <dbReference type="ARBA" id="ARBA00001954"/>
    </source>
</evidence>
<gene>
    <name evidence="12" type="ORF">ACH46_01240</name>
</gene>
<dbReference type="EMBL" id="CP011853">
    <property type="protein sequence ID" value="ALG83387.1"/>
    <property type="molecule type" value="Genomic_DNA"/>
</dbReference>
<dbReference type="PANTHER" id="PTHR20883">
    <property type="entry name" value="PHYTANOYL-COA DIOXYGENASE DOMAIN CONTAINING 1"/>
    <property type="match status" value="1"/>
</dbReference>
<dbReference type="PANTHER" id="PTHR20883:SF48">
    <property type="entry name" value="ECTOINE DIOXYGENASE"/>
    <property type="match status" value="1"/>
</dbReference>
<dbReference type="InterPro" id="IPR008775">
    <property type="entry name" value="Phytyl_CoA_dOase-like"/>
</dbReference>
<comment type="similarity">
    <text evidence="3">Belongs to the PhyH family. EctD subfamily.</text>
</comment>
<dbReference type="Pfam" id="PF05721">
    <property type="entry name" value="PhyH"/>
    <property type="match status" value="1"/>
</dbReference>
<comment type="catalytic activity">
    <reaction evidence="9">
        <text>L-ectoine + 2-oxoglutarate + O2 = 5-hydroxyectoine + succinate + CO2</text>
        <dbReference type="Rhea" id="RHEA:45740"/>
        <dbReference type="ChEBI" id="CHEBI:15379"/>
        <dbReference type="ChEBI" id="CHEBI:16526"/>
        <dbReference type="ChEBI" id="CHEBI:16810"/>
        <dbReference type="ChEBI" id="CHEBI:30031"/>
        <dbReference type="ChEBI" id="CHEBI:58515"/>
        <dbReference type="ChEBI" id="CHEBI:85413"/>
        <dbReference type="EC" id="1.14.11.55"/>
    </reaction>
</comment>
<comment type="function">
    <text evidence="2">Involved in the biosynthesis of 5-hydroxyectoine, called compatible solute, which helps organisms to survive extreme osmotic stress by acting as a highly soluble organic osmolyte. Catalyzes the 2-oxoglutarate-dependent selective hydroxylation of L-ectoine to yield (4S,5S)-5-hydroxyectoine.</text>
</comment>
<feature type="region of interest" description="Disordered" evidence="11">
    <location>
        <begin position="284"/>
        <end position="313"/>
    </location>
</feature>
<evidence type="ECO:0000256" key="5">
    <source>
        <dbReference type="ARBA" id="ARBA00022723"/>
    </source>
</evidence>
<keyword evidence="6" id="KW-0223">Dioxygenase</keyword>
<keyword evidence="5" id="KW-0479">Metal-binding</keyword>
<organism evidence="12 13">
    <name type="scientific">Gordonia phthalatica</name>
    <dbReference type="NCBI Taxonomy" id="1136941"/>
    <lineage>
        <taxon>Bacteria</taxon>
        <taxon>Bacillati</taxon>
        <taxon>Actinomycetota</taxon>
        <taxon>Actinomycetes</taxon>
        <taxon>Mycobacteriales</taxon>
        <taxon>Gordoniaceae</taxon>
        <taxon>Gordonia</taxon>
    </lineage>
</organism>
<evidence type="ECO:0000313" key="12">
    <source>
        <dbReference type="EMBL" id="ALG83387.1"/>
    </source>
</evidence>
<dbReference type="RefSeq" id="WP_062391337.1">
    <property type="nucleotide sequence ID" value="NZ_CP011853.1"/>
</dbReference>
<keyword evidence="13" id="KW-1185">Reference proteome</keyword>
<dbReference type="OrthoDB" id="2573519at2"/>
<dbReference type="NCBIfam" id="TIGR02408">
    <property type="entry name" value="ectoine_ThpD"/>
    <property type="match status" value="1"/>
</dbReference>
<dbReference type="PATRIC" id="fig|1136941.3.peg.252"/>
<dbReference type="GO" id="GO:0016706">
    <property type="term" value="F:2-oxoglutarate-dependent dioxygenase activity"/>
    <property type="evidence" value="ECO:0007669"/>
    <property type="project" value="InterPro"/>
</dbReference>
<protein>
    <recommendedName>
        <fullName evidence="10">Ectoine hydroxylase</fullName>
        <ecNumber evidence="10">1.14.11.55</ecNumber>
    </recommendedName>
</protein>
<comment type="subunit">
    <text evidence="4">Homodimer.</text>
</comment>
<evidence type="ECO:0000256" key="4">
    <source>
        <dbReference type="ARBA" id="ARBA00011738"/>
    </source>
</evidence>
<comment type="cofactor">
    <cofactor evidence="1">
        <name>Fe(2+)</name>
        <dbReference type="ChEBI" id="CHEBI:29033"/>
    </cofactor>
</comment>
<dbReference type="InterPro" id="IPR012774">
    <property type="entry name" value="EctD"/>
</dbReference>
<evidence type="ECO:0000256" key="9">
    <source>
        <dbReference type="ARBA" id="ARBA00049228"/>
    </source>
</evidence>
<accession>A0A0N9ND14</accession>
<dbReference type="GO" id="GO:0005506">
    <property type="term" value="F:iron ion binding"/>
    <property type="evidence" value="ECO:0007669"/>
    <property type="project" value="UniProtKB-ARBA"/>
</dbReference>
<name>A0A0N9ND14_9ACTN</name>
<feature type="region of interest" description="Disordered" evidence="11">
    <location>
        <begin position="1"/>
        <end position="43"/>
    </location>
</feature>
<evidence type="ECO:0000256" key="8">
    <source>
        <dbReference type="ARBA" id="ARBA00023004"/>
    </source>
</evidence>
<evidence type="ECO:0000256" key="2">
    <source>
        <dbReference type="ARBA" id="ARBA00004063"/>
    </source>
</evidence>
<feature type="compositionally biased region" description="Basic and acidic residues" evidence="11">
    <location>
        <begin position="10"/>
        <end position="21"/>
    </location>
</feature>
<dbReference type="SUPFAM" id="SSF51197">
    <property type="entry name" value="Clavaminate synthase-like"/>
    <property type="match status" value="1"/>
</dbReference>